<dbReference type="InterPro" id="IPR017804">
    <property type="entry name" value="MeTrfase_EgtD-like"/>
</dbReference>
<protein>
    <recommendedName>
        <fullName evidence="3">Histidine-specific methyltransferase SAM-dependent domain-containing protein</fullName>
    </recommendedName>
</protein>
<dbReference type="PANTHER" id="PTHR43397:SF1">
    <property type="entry name" value="ERGOTHIONEINE BIOSYNTHESIS PROTEIN 1"/>
    <property type="match status" value="1"/>
</dbReference>
<dbReference type="Gene3D" id="3.40.50.150">
    <property type="entry name" value="Vaccinia Virus protein VP39"/>
    <property type="match status" value="1"/>
</dbReference>
<dbReference type="InterPro" id="IPR051128">
    <property type="entry name" value="EgtD_Methyltrsf_superfamily"/>
</dbReference>
<dbReference type="PIRSF" id="PIRSF018005">
    <property type="entry name" value="UCP018005"/>
    <property type="match status" value="1"/>
</dbReference>
<keyword evidence="1" id="KW-0489">Methyltransferase</keyword>
<dbReference type="Pfam" id="PF10017">
    <property type="entry name" value="Methyltransf_33"/>
    <property type="match status" value="1"/>
</dbReference>
<dbReference type="PANTHER" id="PTHR43397">
    <property type="entry name" value="ERGOTHIONEINE BIOSYNTHESIS PROTEIN 1"/>
    <property type="match status" value="1"/>
</dbReference>
<dbReference type="InterPro" id="IPR019257">
    <property type="entry name" value="MeTrfase_dom"/>
</dbReference>
<accession>A0A382IH08</accession>
<organism evidence="4">
    <name type="scientific">marine metagenome</name>
    <dbReference type="NCBI Taxonomy" id="408172"/>
    <lineage>
        <taxon>unclassified sequences</taxon>
        <taxon>metagenomes</taxon>
        <taxon>ecological metagenomes</taxon>
    </lineage>
</organism>
<reference evidence="4" key="1">
    <citation type="submission" date="2018-05" db="EMBL/GenBank/DDBJ databases">
        <authorList>
            <person name="Lanie J.A."/>
            <person name="Ng W.-L."/>
            <person name="Kazmierczak K.M."/>
            <person name="Andrzejewski T.M."/>
            <person name="Davidsen T.M."/>
            <person name="Wayne K.J."/>
            <person name="Tettelin H."/>
            <person name="Glass J.I."/>
            <person name="Rusch D."/>
            <person name="Podicherti R."/>
            <person name="Tsui H.-C.T."/>
            <person name="Winkler M.E."/>
        </authorList>
    </citation>
    <scope>NUCLEOTIDE SEQUENCE</scope>
</reference>
<sequence length="312" mass="35175">MIQIDVLLSEDQIAQEFLDALENHDLPEKFFYWFPLSIRAWINLCGDGAYRNYARSHSVLQTHAPDLVSMLPSGPIEVISLGAGQGTKDFLIMEQLRTQGKYPHYRPVDASQGLLEIACQTAQDKNFACRGLKADLNNDAHLTDMQTNQDDIPRLIMMLGNTLGAFDPLKFPGQLDTMMRPQDFLLLDGELFSPTETLTGYDNPINRQFAFGPLSSVGLSEPDDGTLYFATDIDNRQPGLYRIRKHFQVARDLNIMLAGETVRLLSDTHIEMNWSYKYDRDALVGLITSSGMQLVAEYASTDKRFLTLLAKK</sequence>
<dbReference type="GO" id="GO:0032259">
    <property type="term" value="P:methylation"/>
    <property type="evidence" value="ECO:0007669"/>
    <property type="project" value="UniProtKB-KW"/>
</dbReference>
<dbReference type="GO" id="GO:0008168">
    <property type="term" value="F:methyltransferase activity"/>
    <property type="evidence" value="ECO:0007669"/>
    <property type="project" value="UniProtKB-KW"/>
</dbReference>
<evidence type="ECO:0000256" key="1">
    <source>
        <dbReference type="ARBA" id="ARBA00022603"/>
    </source>
</evidence>
<gene>
    <name evidence="4" type="ORF">METZ01_LOCUS251361</name>
</gene>
<dbReference type="InterPro" id="IPR029063">
    <property type="entry name" value="SAM-dependent_MTases_sf"/>
</dbReference>
<dbReference type="AlphaFoldDB" id="A0A382IH08"/>
<evidence type="ECO:0000259" key="3">
    <source>
        <dbReference type="Pfam" id="PF10017"/>
    </source>
</evidence>
<evidence type="ECO:0000256" key="2">
    <source>
        <dbReference type="ARBA" id="ARBA00022679"/>
    </source>
</evidence>
<dbReference type="EMBL" id="UINC01067130">
    <property type="protein sequence ID" value="SVB98507.1"/>
    <property type="molecule type" value="Genomic_DNA"/>
</dbReference>
<evidence type="ECO:0000313" key="4">
    <source>
        <dbReference type="EMBL" id="SVB98507.1"/>
    </source>
</evidence>
<name>A0A382IH08_9ZZZZ</name>
<proteinExistence type="predicted"/>
<keyword evidence="2" id="KW-0808">Transferase</keyword>
<feature type="domain" description="Histidine-specific methyltransferase SAM-dependent" evidence="3">
    <location>
        <begin position="16"/>
        <end position="311"/>
    </location>
</feature>